<sequence length="95" mass="10424">MRGQAPQSGDFNALVKAIKINENTEQLSRPNILVMGRERGDVTVGQNVPSLSTTEATDGGNMIQQIQLSCGVLSRSERTERVDKELRIVIKTTLL</sequence>
<dbReference type="Proteomes" id="UP001238540">
    <property type="component" value="Unassembled WGS sequence"/>
</dbReference>
<name>A0ABT8BRP0_9VIBR</name>
<gene>
    <name evidence="1" type="ORF">QWZ16_06520</name>
</gene>
<protein>
    <submittedName>
        <fullName evidence="1">Uncharacterized protein</fullName>
    </submittedName>
</protein>
<evidence type="ECO:0000313" key="1">
    <source>
        <dbReference type="EMBL" id="MDN3609373.1"/>
    </source>
</evidence>
<keyword evidence="2" id="KW-1185">Reference proteome</keyword>
<proteinExistence type="predicted"/>
<organism evidence="1 2">
    <name type="scientific">Vibrio ostreicida</name>
    <dbReference type="NCBI Taxonomy" id="526588"/>
    <lineage>
        <taxon>Bacteria</taxon>
        <taxon>Pseudomonadati</taxon>
        <taxon>Pseudomonadota</taxon>
        <taxon>Gammaproteobacteria</taxon>
        <taxon>Vibrionales</taxon>
        <taxon>Vibrionaceae</taxon>
        <taxon>Vibrio</taxon>
    </lineage>
</organism>
<dbReference type="EMBL" id="JAUFQC010000001">
    <property type="protein sequence ID" value="MDN3609373.1"/>
    <property type="molecule type" value="Genomic_DNA"/>
</dbReference>
<comment type="caution">
    <text evidence="1">The sequence shown here is derived from an EMBL/GenBank/DDBJ whole genome shotgun (WGS) entry which is preliminary data.</text>
</comment>
<reference evidence="2" key="1">
    <citation type="journal article" date="2019" name="Int. J. Syst. Evol. Microbiol.">
        <title>The Global Catalogue of Microorganisms (GCM) 10K type strain sequencing project: providing services to taxonomists for standard genome sequencing and annotation.</title>
        <authorList>
            <consortium name="The Broad Institute Genomics Platform"/>
            <consortium name="The Broad Institute Genome Sequencing Center for Infectious Disease"/>
            <person name="Wu L."/>
            <person name="Ma J."/>
        </authorList>
    </citation>
    <scope>NUCLEOTIDE SEQUENCE [LARGE SCALE GENOMIC DNA]</scope>
    <source>
        <strain evidence="2">CECT 7398</strain>
    </source>
</reference>
<accession>A0ABT8BRP0</accession>
<dbReference type="RefSeq" id="WP_175579600.1">
    <property type="nucleotide sequence ID" value="NZ_JABEYA020000002.1"/>
</dbReference>
<evidence type="ECO:0000313" key="2">
    <source>
        <dbReference type="Proteomes" id="UP001238540"/>
    </source>
</evidence>